<dbReference type="RefSeq" id="WP_086715025.1">
    <property type="nucleotide sequence ID" value="NZ_BLAG01000007.1"/>
</dbReference>
<evidence type="ECO:0000313" key="3">
    <source>
        <dbReference type="Proteomes" id="UP000325598"/>
    </source>
</evidence>
<keyword evidence="1" id="KW-1133">Transmembrane helix</keyword>
<dbReference type="Proteomes" id="UP000325598">
    <property type="component" value="Unassembled WGS sequence"/>
</dbReference>
<comment type="caution">
    <text evidence="2">The sequence shown here is derived from an EMBL/GenBank/DDBJ whole genome shotgun (WGS) entry which is preliminary data.</text>
</comment>
<proteinExistence type="predicted"/>
<keyword evidence="1" id="KW-0472">Membrane</keyword>
<keyword evidence="3" id="KW-1185">Reference proteome</keyword>
<dbReference type="GeneID" id="96755718"/>
<accession>A0A5J4LGW3</accession>
<organism evidence="2 3">
    <name type="scientific">Streptomyces angustmyceticus</name>
    <dbReference type="NCBI Taxonomy" id="285578"/>
    <lineage>
        <taxon>Bacteria</taxon>
        <taxon>Bacillati</taxon>
        <taxon>Actinomycetota</taxon>
        <taxon>Actinomycetes</taxon>
        <taxon>Kitasatosporales</taxon>
        <taxon>Streptomycetaceae</taxon>
        <taxon>Streptomyces</taxon>
    </lineage>
</organism>
<reference evidence="2 3" key="1">
    <citation type="submission" date="2019-10" db="EMBL/GenBank/DDBJ databases">
        <title>Whole genome shotgun sequence of Streptomyces angustmyceticus NBRC 3934.</title>
        <authorList>
            <person name="Hosoyama A."/>
            <person name="Ichikawa N."/>
            <person name="Kimura A."/>
            <person name="Kitahashi Y."/>
            <person name="Komaki H."/>
            <person name="Uohara A."/>
        </authorList>
    </citation>
    <scope>NUCLEOTIDE SEQUENCE [LARGE SCALE GENOMIC DNA]</scope>
    <source>
        <strain evidence="2 3">NBRC 3934</strain>
    </source>
</reference>
<sequence>MTLSPSVRKGIWIAPLLLAILGIGVAVVVGIADASPTEQTEPATSGSPLLTEVGEQIALPARTWTASGTHTAQGYTTEAARTISVEGMKADCDNINLNKKLAADFRSDVFGPGMKGFFYKCQRVGSGTNKYWFTLSSAHRAQIDKLCDPRTTYALVHDAQHRTYWIDKPFTCTSRVGPS</sequence>
<protein>
    <submittedName>
        <fullName evidence="2">Uncharacterized protein</fullName>
    </submittedName>
</protein>
<evidence type="ECO:0000256" key="1">
    <source>
        <dbReference type="SAM" id="Phobius"/>
    </source>
</evidence>
<dbReference type="OrthoDB" id="4190619at2"/>
<feature type="transmembrane region" description="Helical" evidence="1">
    <location>
        <begin position="12"/>
        <end position="32"/>
    </location>
</feature>
<keyword evidence="1" id="KW-0812">Transmembrane</keyword>
<dbReference type="AlphaFoldDB" id="A0A5J4LGW3"/>
<evidence type="ECO:0000313" key="2">
    <source>
        <dbReference type="EMBL" id="GES29908.1"/>
    </source>
</evidence>
<dbReference type="EMBL" id="BLAG01000007">
    <property type="protein sequence ID" value="GES29908.1"/>
    <property type="molecule type" value="Genomic_DNA"/>
</dbReference>
<gene>
    <name evidence="2" type="ORF">San01_23950</name>
</gene>
<name>A0A5J4LGW3_9ACTN</name>